<dbReference type="RefSeq" id="WP_084878813.1">
    <property type="nucleotide sequence ID" value="NZ_JAGGMY010000006.1"/>
</dbReference>
<feature type="transmembrane region" description="Helical" evidence="1">
    <location>
        <begin position="203"/>
        <end position="231"/>
    </location>
</feature>
<reference evidence="2 3" key="1">
    <citation type="journal article" date="2017" name="Antonie Van Leeuwenhoek">
        <title>Phylogenomic resolution of the bacterial genus Pantoea and its relationship with Erwinia and Tatumella.</title>
        <authorList>
            <person name="Palmer M."/>
            <person name="Steenkamp E.T."/>
            <person name="Coetzee M.P."/>
            <person name="Chan W.Y."/>
            <person name="van Zyl E."/>
            <person name="De Maayer P."/>
            <person name="Coutinho T.A."/>
            <person name="Blom J."/>
            <person name="Smits T.H."/>
            <person name="Duffy B."/>
            <person name="Venter S.N."/>
        </authorList>
    </citation>
    <scope>NUCLEOTIDE SEQUENCE [LARGE SCALE GENOMIC DNA]</scope>
    <source>
        <strain evidence="2 3">LMG 2657</strain>
    </source>
</reference>
<evidence type="ECO:0000256" key="1">
    <source>
        <dbReference type="SAM" id="Phobius"/>
    </source>
</evidence>
<sequence length="421" mass="48162">MTLRVSTLHRCIFFFLVFFIVFDGMRSNLIISDLVSPFRELGLNLFILLCLPLLKTVKKQDIKLALPFLLVSAFAIINIPVTLFNHIEDFKVGALQIYANKYSSVYKHILFSIIFLSFLTYARNNISITEKGIQLVITLAAIYSVITIPIYLFGFPLFKPDFRDWGRMGVGYPTMDGQMICFAIFCLIFVVKQKNLITFNIKMACLLLGIVAQNTGTAMVTMALILILSVFRKPLKTTSYIAIIGPFLLLIAMEQYLTNPTFFTDMVYIATNKINALIHPEMANQANLDTLQMREIQYDQLNKIMSSDPMLSLFGVGGQAYMENEFRLARSAFGLFSGFFFAASFIWMATYVFLNRNKNRVLLCALLVIWAFTSYTLASLQLFSTSFLFCLVFSHVYVQGLRKRHIIQESIENKSRMQHVY</sequence>
<keyword evidence="1" id="KW-1133">Transmembrane helix</keyword>
<protein>
    <recommendedName>
        <fullName evidence="4">O-antigen ligase domain-containing protein</fullName>
    </recommendedName>
</protein>
<name>A0A1X1EJZ2_PANCY</name>
<feature type="transmembrane region" description="Helical" evidence="1">
    <location>
        <begin position="66"/>
        <end position="85"/>
    </location>
</feature>
<accession>A0A1X1EJZ2</accession>
<keyword evidence="3" id="KW-1185">Reference proteome</keyword>
<feature type="transmembrane region" description="Helical" evidence="1">
    <location>
        <begin position="170"/>
        <end position="191"/>
    </location>
</feature>
<dbReference type="AlphaFoldDB" id="A0A1X1EJZ2"/>
<dbReference type="Proteomes" id="UP000193749">
    <property type="component" value="Unassembled WGS sequence"/>
</dbReference>
<organism evidence="2 3">
    <name type="scientific">Pantoea cypripedii</name>
    <name type="common">Pectobacterium cypripedii</name>
    <name type="synonym">Erwinia cypripedii</name>
    <dbReference type="NCBI Taxonomy" id="55209"/>
    <lineage>
        <taxon>Bacteria</taxon>
        <taxon>Pseudomonadati</taxon>
        <taxon>Pseudomonadota</taxon>
        <taxon>Gammaproteobacteria</taxon>
        <taxon>Enterobacterales</taxon>
        <taxon>Erwiniaceae</taxon>
        <taxon>Pantoea</taxon>
    </lineage>
</organism>
<feature type="transmembrane region" description="Helical" evidence="1">
    <location>
        <begin position="105"/>
        <end position="123"/>
    </location>
</feature>
<dbReference type="EMBL" id="MLJI01000002">
    <property type="protein sequence ID" value="ORM89153.1"/>
    <property type="molecule type" value="Genomic_DNA"/>
</dbReference>
<comment type="caution">
    <text evidence="2">The sequence shown here is derived from an EMBL/GenBank/DDBJ whole genome shotgun (WGS) entry which is preliminary data.</text>
</comment>
<dbReference type="OrthoDB" id="9554606at2"/>
<evidence type="ECO:0008006" key="4">
    <source>
        <dbReference type="Google" id="ProtNLM"/>
    </source>
</evidence>
<feature type="transmembrane region" description="Helical" evidence="1">
    <location>
        <begin position="135"/>
        <end position="158"/>
    </location>
</feature>
<feature type="transmembrane region" description="Helical" evidence="1">
    <location>
        <begin position="332"/>
        <end position="354"/>
    </location>
</feature>
<proteinExistence type="predicted"/>
<feature type="transmembrane region" description="Helical" evidence="1">
    <location>
        <begin position="37"/>
        <end position="54"/>
    </location>
</feature>
<feature type="transmembrane region" description="Helical" evidence="1">
    <location>
        <begin position="237"/>
        <end position="257"/>
    </location>
</feature>
<evidence type="ECO:0000313" key="3">
    <source>
        <dbReference type="Proteomes" id="UP000193749"/>
    </source>
</evidence>
<keyword evidence="1" id="KW-0472">Membrane</keyword>
<feature type="transmembrane region" description="Helical" evidence="1">
    <location>
        <begin position="360"/>
        <end position="393"/>
    </location>
</feature>
<feature type="transmembrane region" description="Helical" evidence="1">
    <location>
        <begin position="12"/>
        <end position="31"/>
    </location>
</feature>
<gene>
    <name evidence="2" type="ORF">HA50_21095</name>
</gene>
<evidence type="ECO:0000313" key="2">
    <source>
        <dbReference type="EMBL" id="ORM89153.1"/>
    </source>
</evidence>
<keyword evidence="1" id="KW-0812">Transmembrane</keyword>